<feature type="transmembrane region" description="Helical" evidence="1">
    <location>
        <begin position="295"/>
        <end position="316"/>
    </location>
</feature>
<feature type="transmembrane region" description="Helical" evidence="1">
    <location>
        <begin position="57"/>
        <end position="77"/>
    </location>
</feature>
<feature type="transmembrane region" description="Helical" evidence="1">
    <location>
        <begin position="28"/>
        <end position="45"/>
    </location>
</feature>
<feature type="transmembrane region" description="Helical" evidence="1">
    <location>
        <begin position="383"/>
        <end position="402"/>
    </location>
</feature>
<accession>A0A6I6K4B4</accession>
<feature type="transmembrane region" description="Helical" evidence="1">
    <location>
        <begin position="136"/>
        <end position="156"/>
    </location>
</feature>
<proteinExistence type="predicted"/>
<dbReference type="EMBL" id="CP046401">
    <property type="protein sequence ID" value="QGY47467.1"/>
    <property type="molecule type" value="Genomic_DNA"/>
</dbReference>
<organism evidence="2 3">
    <name type="scientific">Maribellus comscasis</name>
    <dbReference type="NCBI Taxonomy" id="2681766"/>
    <lineage>
        <taxon>Bacteria</taxon>
        <taxon>Pseudomonadati</taxon>
        <taxon>Bacteroidota</taxon>
        <taxon>Bacteroidia</taxon>
        <taxon>Marinilabiliales</taxon>
        <taxon>Prolixibacteraceae</taxon>
        <taxon>Maribellus</taxon>
    </lineage>
</organism>
<keyword evidence="1" id="KW-0472">Membrane</keyword>
<reference evidence="2 3" key="1">
    <citation type="submission" date="2019-11" db="EMBL/GenBank/DDBJ databases">
        <authorList>
            <person name="Zheng R.K."/>
            <person name="Sun C.M."/>
        </authorList>
    </citation>
    <scope>NUCLEOTIDE SEQUENCE [LARGE SCALE GENOMIC DNA]</scope>
    <source>
        <strain evidence="2 3">WC007</strain>
    </source>
</reference>
<evidence type="ECO:0000313" key="2">
    <source>
        <dbReference type="EMBL" id="QGY47467.1"/>
    </source>
</evidence>
<feature type="transmembrane region" description="Helical" evidence="1">
    <location>
        <begin position="360"/>
        <end position="377"/>
    </location>
</feature>
<sequence>MWLIILLLLSIVFIIISTSVLKWHPFLSLILVAFGFGVLSGKMTLTEVVETVNDGFGSTIGYIGIVILAGSIIGKFLEMSGGAFKLAGGALKLVGKKKVPLAMSIVGYIVSIPVFCDSAFIVLSPLAKAISKKLKISLAMLAIALSLGLYVTHSLIPPTPGPVAAAGILQADLGMVILYGLPVSLIGLVTGWLFSLKIASKHQIKTDSGQNEKEQVFDDKNSPSLVKSLLPVFVPIILIVIRSVSILPSIPFGEGNLFEILNFIGQPSVALLIGVGLSFLLPAKLTKDMLSTTGWLGQGIIAAASIIIVTGSGGAFGKVLQASGIAAVIQNNLSGAQTLGIWLPVIIALSLKIAQGSSTVAIITTASLMAPLLASLGMDSPTARALVVTAIGAGSIIASHANDSYFWVVTQMTGMNVKQGYKLQTLGTLVMGIMSATAVWLISLWVL</sequence>
<dbReference type="GO" id="GO:0005886">
    <property type="term" value="C:plasma membrane"/>
    <property type="evidence" value="ECO:0007669"/>
    <property type="project" value="TreeGrafter"/>
</dbReference>
<feature type="transmembrane region" description="Helical" evidence="1">
    <location>
        <begin position="176"/>
        <end position="196"/>
    </location>
</feature>
<keyword evidence="1" id="KW-1133">Transmembrane helix</keyword>
<evidence type="ECO:0000256" key="1">
    <source>
        <dbReference type="SAM" id="Phobius"/>
    </source>
</evidence>
<dbReference type="AlphaFoldDB" id="A0A6I6K4B4"/>
<feature type="transmembrane region" description="Helical" evidence="1">
    <location>
        <begin position="101"/>
        <end position="124"/>
    </location>
</feature>
<feature type="transmembrane region" description="Helical" evidence="1">
    <location>
        <begin position="336"/>
        <end position="353"/>
    </location>
</feature>
<dbReference type="Proteomes" id="UP000428260">
    <property type="component" value="Chromosome"/>
</dbReference>
<dbReference type="KEGG" id="mcos:GM418_28495"/>
<keyword evidence="1" id="KW-0812">Transmembrane</keyword>
<gene>
    <name evidence="2" type="ORF">GM418_28495</name>
</gene>
<evidence type="ECO:0000313" key="3">
    <source>
        <dbReference type="Proteomes" id="UP000428260"/>
    </source>
</evidence>
<feature type="transmembrane region" description="Helical" evidence="1">
    <location>
        <begin position="423"/>
        <end position="446"/>
    </location>
</feature>
<protein>
    <submittedName>
        <fullName evidence="2">GntP family permease</fullName>
    </submittedName>
</protein>
<dbReference type="PANTHER" id="PTHR30354:SF11">
    <property type="entry name" value="PERMEASE"/>
    <property type="match status" value="1"/>
</dbReference>
<dbReference type="GO" id="GO:0015128">
    <property type="term" value="F:gluconate transmembrane transporter activity"/>
    <property type="evidence" value="ECO:0007669"/>
    <property type="project" value="InterPro"/>
</dbReference>
<feature type="transmembrane region" description="Helical" evidence="1">
    <location>
        <begin position="229"/>
        <end position="251"/>
    </location>
</feature>
<name>A0A6I6K4B4_9BACT</name>
<dbReference type="RefSeq" id="WP_158871367.1">
    <property type="nucleotide sequence ID" value="NZ_CP046401.1"/>
</dbReference>
<dbReference type="PIRSF" id="PIRSF002746">
    <property type="entry name" value="Gluconate_transporter"/>
    <property type="match status" value="1"/>
</dbReference>
<dbReference type="PANTHER" id="PTHR30354">
    <property type="entry name" value="GNT FAMILY GLUCONATE TRANSPORTER"/>
    <property type="match status" value="1"/>
</dbReference>
<keyword evidence="3" id="KW-1185">Reference proteome</keyword>
<dbReference type="InterPro" id="IPR003474">
    <property type="entry name" value="Glcn_transporter"/>
</dbReference>
<feature type="transmembrane region" description="Helical" evidence="1">
    <location>
        <begin position="263"/>
        <end position="283"/>
    </location>
</feature>
<dbReference type="Pfam" id="PF02447">
    <property type="entry name" value="GntP_permease"/>
    <property type="match status" value="1"/>
</dbReference>